<dbReference type="Proteomes" id="UP000177622">
    <property type="component" value="Unassembled WGS sequence"/>
</dbReference>
<dbReference type="STRING" id="1835702.A0A1F5LM10"/>
<evidence type="ECO:0000313" key="1">
    <source>
        <dbReference type="EMBL" id="OGE54157.1"/>
    </source>
</evidence>
<reference evidence="1 2" key="1">
    <citation type="journal article" date="2016" name="Sci. Rep.">
        <title>Penicillium arizonense, a new, genome sequenced fungal species, reveals a high chemical diversity in secreted metabolites.</title>
        <authorList>
            <person name="Grijseels S."/>
            <person name="Nielsen J.C."/>
            <person name="Randelovic M."/>
            <person name="Nielsen J."/>
            <person name="Nielsen K.F."/>
            <person name="Workman M."/>
            <person name="Frisvad J.C."/>
        </authorList>
    </citation>
    <scope>NUCLEOTIDE SEQUENCE [LARGE SCALE GENOMIC DNA]</scope>
    <source>
        <strain evidence="1 2">CBS 141311</strain>
    </source>
</reference>
<organism evidence="1 2">
    <name type="scientific">Penicillium arizonense</name>
    <dbReference type="NCBI Taxonomy" id="1835702"/>
    <lineage>
        <taxon>Eukaryota</taxon>
        <taxon>Fungi</taxon>
        <taxon>Dikarya</taxon>
        <taxon>Ascomycota</taxon>
        <taxon>Pezizomycotina</taxon>
        <taxon>Eurotiomycetes</taxon>
        <taxon>Eurotiomycetidae</taxon>
        <taxon>Eurotiales</taxon>
        <taxon>Aspergillaceae</taxon>
        <taxon>Penicillium</taxon>
    </lineage>
</organism>
<proteinExistence type="predicted"/>
<dbReference type="GeneID" id="34575098"/>
<keyword evidence="2" id="KW-1185">Reference proteome</keyword>
<evidence type="ECO:0008006" key="3">
    <source>
        <dbReference type="Google" id="ProtNLM"/>
    </source>
</evidence>
<accession>A0A1F5LM10</accession>
<name>A0A1F5LM10_PENAI</name>
<dbReference type="OrthoDB" id="2104739at2759"/>
<dbReference type="EMBL" id="LXJU01000006">
    <property type="protein sequence ID" value="OGE54157.1"/>
    <property type="molecule type" value="Genomic_DNA"/>
</dbReference>
<protein>
    <recommendedName>
        <fullName evidence="3">HNH nuclease domain-containing protein</fullName>
    </recommendedName>
</protein>
<comment type="caution">
    <text evidence="1">The sequence shown here is derived from an EMBL/GenBank/DDBJ whole genome shotgun (WGS) entry which is preliminary data.</text>
</comment>
<evidence type="ECO:0000313" key="2">
    <source>
        <dbReference type="Proteomes" id="UP000177622"/>
    </source>
</evidence>
<dbReference type="RefSeq" id="XP_022489594.1">
    <property type="nucleotide sequence ID" value="XM_022630364.1"/>
</dbReference>
<gene>
    <name evidence="1" type="ORF">PENARI_c006G05911</name>
</gene>
<sequence length="215" mass="24050">MSFCLATLVELQGNSGYVTSELPTTQFGGHNSQLNVIFKYFPHDGRNNLVENVSRCRGDGAIRQRADSLGSGILRPVGQEFRPFHFVFEATPTPYRYRLKIFPSFTKILNVHLPHDNIVTMYSDYKQFGPPNPTFLAVHAAIGNILHLTGRGETIEKLMRDLGDNSALLTHHGTTVLFCRLASFRVLPLVEMQNDEDPLVKPRATAGSQSHDARQ</sequence>
<dbReference type="AlphaFoldDB" id="A0A1F5LM10"/>